<name>A0ACC0W5V9_9STRA</name>
<organism evidence="1 2">
    <name type="scientific">Peronosclerospora sorghi</name>
    <dbReference type="NCBI Taxonomy" id="230839"/>
    <lineage>
        <taxon>Eukaryota</taxon>
        <taxon>Sar</taxon>
        <taxon>Stramenopiles</taxon>
        <taxon>Oomycota</taxon>
        <taxon>Peronosporomycetes</taxon>
        <taxon>Peronosporales</taxon>
        <taxon>Peronosporaceae</taxon>
        <taxon>Peronosclerospora</taxon>
    </lineage>
</organism>
<sequence>MGQSHKEEHQIEGGSRGEAVEQCSSMHVATQREDQRVAKSACIECPLPVELVAKFLGYLRFSPQWHVSMPIASRADENAAFQALE</sequence>
<comment type="caution">
    <text evidence="1">The sequence shown here is derived from an EMBL/GenBank/DDBJ whole genome shotgun (WGS) entry which is preliminary data.</text>
</comment>
<reference evidence="1 2" key="1">
    <citation type="journal article" date="2022" name="bioRxiv">
        <title>The genome of the oomycete Peronosclerospora sorghi, a cosmopolitan pathogen of maize and sorghum, is inflated with dispersed pseudogenes.</title>
        <authorList>
            <person name="Fletcher K."/>
            <person name="Martin F."/>
            <person name="Isakeit T."/>
            <person name="Cavanaugh K."/>
            <person name="Magill C."/>
            <person name="Michelmore R."/>
        </authorList>
    </citation>
    <scope>NUCLEOTIDE SEQUENCE [LARGE SCALE GENOMIC DNA]</scope>
    <source>
        <strain evidence="1">P6</strain>
    </source>
</reference>
<proteinExistence type="predicted"/>
<protein>
    <submittedName>
        <fullName evidence="1">Uncharacterized protein</fullName>
    </submittedName>
</protein>
<accession>A0ACC0W5V9</accession>
<dbReference type="EMBL" id="CM047583">
    <property type="protein sequence ID" value="KAI9914122.1"/>
    <property type="molecule type" value="Genomic_DNA"/>
</dbReference>
<gene>
    <name evidence="1" type="ORF">PsorP6_004924</name>
</gene>
<keyword evidence="2" id="KW-1185">Reference proteome</keyword>
<evidence type="ECO:0000313" key="2">
    <source>
        <dbReference type="Proteomes" id="UP001163321"/>
    </source>
</evidence>
<dbReference type="Proteomes" id="UP001163321">
    <property type="component" value="Chromosome 4"/>
</dbReference>
<evidence type="ECO:0000313" key="1">
    <source>
        <dbReference type="EMBL" id="KAI9914122.1"/>
    </source>
</evidence>